<dbReference type="SMART" id="SM00855">
    <property type="entry name" value="PGAM"/>
    <property type="match status" value="1"/>
</dbReference>
<dbReference type="SUPFAM" id="SSF53254">
    <property type="entry name" value="Phosphoglycerate mutase-like"/>
    <property type="match status" value="1"/>
</dbReference>
<sequence>MADRLWIMRHGEATPGFPDEARRLTTRGEDEARAMGRWLASRDDIDWRRLKVLASPYVRAQQTAALVLDALPDEVSLDTLDIITPDDSPEAVVDWLTLESDEGPLLLVSHMPLVAALTGLLAEGRAGAGVGFVTAAIAELEADVRAAGCARLVGMTTPSSLR</sequence>
<accession>A0AAU7KKU9</accession>
<keyword evidence="1" id="KW-0378">Hydrolase</keyword>
<gene>
    <name evidence="2" type="primary">sixA</name>
    <name evidence="2" type="ORF">NFG58_05135</name>
</gene>
<dbReference type="Pfam" id="PF00300">
    <property type="entry name" value="His_Phos_1"/>
    <property type="match status" value="1"/>
</dbReference>
<dbReference type="EMBL" id="CP098827">
    <property type="protein sequence ID" value="XBO72097.1"/>
    <property type="molecule type" value="Genomic_DNA"/>
</dbReference>
<proteinExistence type="predicted"/>
<evidence type="ECO:0000313" key="2">
    <source>
        <dbReference type="EMBL" id="XBO72097.1"/>
    </source>
</evidence>
<dbReference type="InterPro" id="IPR004449">
    <property type="entry name" value="SixA"/>
</dbReference>
<reference evidence="2" key="1">
    <citation type="submission" date="2022-06" db="EMBL/GenBank/DDBJ databases">
        <title>A novel DMS-producing enzyme.</title>
        <authorList>
            <person name="Zhang Y."/>
        </authorList>
    </citation>
    <scope>NUCLEOTIDE SEQUENCE</scope>
    <source>
        <strain evidence="2">RT37</strain>
    </source>
</reference>
<name>A0AAU7KKU9_9GAMM</name>
<dbReference type="Gene3D" id="3.40.50.1240">
    <property type="entry name" value="Phosphoglycerate mutase-like"/>
    <property type="match status" value="1"/>
</dbReference>
<evidence type="ECO:0000256" key="1">
    <source>
        <dbReference type="ARBA" id="ARBA00022801"/>
    </source>
</evidence>
<dbReference type="RefSeq" id="WP_348827698.1">
    <property type="nucleotide sequence ID" value="NZ_CP098827.1"/>
</dbReference>
<dbReference type="NCBIfam" id="TIGR00249">
    <property type="entry name" value="sixA"/>
    <property type="match status" value="1"/>
</dbReference>
<dbReference type="InterPro" id="IPR013078">
    <property type="entry name" value="His_Pase_superF_clade-1"/>
</dbReference>
<dbReference type="GO" id="GO:0101006">
    <property type="term" value="F:protein histidine phosphatase activity"/>
    <property type="evidence" value="ECO:0007669"/>
    <property type="project" value="InterPro"/>
</dbReference>
<dbReference type="InterPro" id="IPR029033">
    <property type="entry name" value="His_PPase_superfam"/>
</dbReference>
<dbReference type="PANTHER" id="PTHR20935">
    <property type="entry name" value="PHOSPHOGLYCERATE MUTASE-RELATED"/>
    <property type="match status" value="1"/>
</dbReference>
<dbReference type="CDD" id="cd07040">
    <property type="entry name" value="HP"/>
    <property type="match status" value="1"/>
</dbReference>
<dbReference type="InterPro" id="IPR051021">
    <property type="entry name" value="Mito_Ser/Thr_phosphatase"/>
</dbReference>
<dbReference type="GO" id="GO:0005737">
    <property type="term" value="C:cytoplasm"/>
    <property type="evidence" value="ECO:0007669"/>
    <property type="project" value="InterPro"/>
</dbReference>
<protein>
    <submittedName>
        <fullName evidence="2">Phosphohistidine phosphatase SixA</fullName>
    </submittedName>
</protein>
<dbReference type="AlphaFoldDB" id="A0AAU7KKU9"/>
<organism evidence="2">
    <name type="scientific">Halomonas sp. RT37</name>
    <dbReference type="NCBI Taxonomy" id="2950872"/>
    <lineage>
        <taxon>Bacteria</taxon>
        <taxon>Pseudomonadati</taxon>
        <taxon>Pseudomonadota</taxon>
        <taxon>Gammaproteobacteria</taxon>
        <taxon>Oceanospirillales</taxon>
        <taxon>Halomonadaceae</taxon>
        <taxon>Halomonas</taxon>
    </lineage>
</organism>